<dbReference type="PANTHER" id="PTHR16515:SF49">
    <property type="entry name" value="GASTRULA ZINC FINGER PROTEIN XLCGF49.1-LIKE-RELATED"/>
    <property type="match status" value="1"/>
</dbReference>
<dbReference type="GO" id="GO:0005634">
    <property type="term" value="C:nucleus"/>
    <property type="evidence" value="ECO:0007669"/>
    <property type="project" value="UniProtKB-SubCell"/>
</dbReference>
<feature type="region of interest" description="Disordered" evidence="8">
    <location>
        <begin position="241"/>
        <end position="275"/>
    </location>
</feature>
<feature type="domain" description="C2H2-type" evidence="10">
    <location>
        <begin position="69"/>
        <end position="99"/>
    </location>
</feature>
<evidence type="ECO:0000256" key="1">
    <source>
        <dbReference type="ARBA" id="ARBA00004123"/>
    </source>
</evidence>
<feature type="region of interest" description="Disordered" evidence="8">
    <location>
        <begin position="29"/>
        <end position="51"/>
    </location>
</feature>
<evidence type="ECO:0000256" key="9">
    <source>
        <dbReference type="SAM" id="SignalP"/>
    </source>
</evidence>
<dbReference type="AlphaFoldDB" id="A0A8J5K671"/>
<keyword evidence="4 7" id="KW-0863">Zinc-finger</keyword>
<dbReference type="PANTHER" id="PTHR16515">
    <property type="entry name" value="PR DOMAIN ZINC FINGER PROTEIN"/>
    <property type="match status" value="1"/>
</dbReference>
<sequence length="423" mass="45305">MRGLILVATLADVGVVSTGFWFAEARGGRGKRTYSSSGRSRSPSWCGSGNGRWQTPGSQACRVGLGTFTTCHTCGQRFHGVYQKYNLKRHMSIHTGERPYPCPRCPAAFNQKCNMKRHLESVHGEKVPPQSLLSPQDLPQVVASSNQCMVSPSNQCMVSPSNECMVSLSNQCMVSPSNECMVSPSNQCMVSPSNQCMVSPSNECMVSLSNQCAAAPSNQCAGVTSNQCAIASSNQCVGTPSSQPLLSPMPQPAGESPTNQPVVASRDPRPRGHSHLSTSEVAIARALLTIPDQSTTYSPATPFNTSTLPAHSVSKISLQSYSVVNSCSVSTASGVSLSSSSPTPSVSVLRGSSCPECGKIFRGDYHKYNLKKHLTIHAGLRPYSCPICNMAFNQKVSMKRHFASVHKILDPKYKVDPGRPADQ</sequence>
<feature type="signal peptide" evidence="9">
    <location>
        <begin position="1"/>
        <end position="18"/>
    </location>
</feature>
<keyword evidence="3" id="KW-0677">Repeat</keyword>
<dbReference type="InterPro" id="IPR050331">
    <property type="entry name" value="Zinc_finger"/>
</dbReference>
<evidence type="ECO:0000256" key="8">
    <source>
        <dbReference type="SAM" id="MobiDB-lite"/>
    </source>
</evidence>
<keyword evidence="12" id="KW-1185">Reference proteome</keyword>
<keyword evidence="5" id="KW-0862">Zinc</keyword>
<dbReference type="SUPFAM" id="SSF57667">
    <property type="entry name" value="beta-beta-alpha zinc fingers"/>
    <property type="match status" value="2"/>
</dbReference>
<name>A0A8J5K671_HOMAM</name>
<feature type="domain" description="C2H2-type" evidence="10">
    <location>
        <begin position="352"/>
        <end position="382"/>
    </location>
</feature>
<keyword evidence="2" id="KW-0479">Metal-binding</keyword>
<evidence type="ECO:0000256" key="6">
    <source>
        <dbReference type="ARBA" id="ARBA00023242"/>
    </source>
</evidence>
<reference evidence="11" key="1">
    <citation type="journal article" date="2021" name="Sci. Adv.">
        <title>The American lobster genome reveals insights on longevity, neural, and immune adaptations.</title>
        <authorList>
            <person name="Polinski J.M."/>
            <person name="Zimin A.V."/>
            <person name="Clark K.F."/>
            <person name="Kohn A.B."/>
            <person name="Sadowski N."/>
            <person name="Timp W."/>
            <person name="Ptitsyn A."/>
            <person name="Khanna P."/>
            <person name="Romanova D.Y."/>
            <person name="Williams P."/>
            <person name="Greenwood S.J."/>
            <person name="Moroz L.L."/>
            <person name="Walt D.R."/>
            <person name="Bodnar A.G."/>
        </authorList>
    </citation>
    <scope>NUCLEOTIDE SEQUENCE</scope>
    <source>
        <strain evidence="11">GMGI-L3</strain>
    </source>
</reference>
<dbReference type="Gene3D" id="3.30.160.60">
    <property type="entry name" value="Classic Zinc Finger"/>
    <property type="match status" value="4"/>
</dbReference>
<evidence type="ECO:0000259" key="10">
    <source>
        <dbReference type="PROSITE" id="PS50157"/>
    </source>
</evidence>
<feature type="chain" id="PRO_5035294564" evidence="9">
    <location>
        <begin position="19"/>
        <end position="423"/>
    </location>
</feature>
<evidence type="ECO:0000313" key="11">
    <source>
        <dbReference type="EMBL" id="KAG7167368.1"/>
    </source>
</evidence>
<dbReference type="FunFam" id="3.30.160.60:FF:000446">
    <property type="entry name" value="Zinc finger protein"/>
    <property type="match status" value="1"/>
</dbReference>
<keyword evidence="9" id="KW-0732">Signal</keyword>
<dbReference type="InterPro" id="IPR013087">
    <property type="entry name" value="Znf_C2H2_type"/>
</dbReference>
<feature type="compositionally biased region" description="Low complexity" evidence="8">
    <location>
        <begin position="33"/>
        <end position="47"/>
    </location>
</feature>
<dbReference type="Pfam" id="PF00096">
    <property type="entry name" value="zf-C2H2"/>
    <property type="match status" value="2"/>
</dbReference>
<evidence type="ECO:0000256" key="5">
    <source>
        <dbReference type="ARBA" id="ARBA00022833"/>
    </source>
</evidence>
<comment type="caution">
    <text evidence="11">The sequence shown here is derived from an EMBL/GenBank/DDBJ whole genome shotgun (WGS) entry which is preliminary data.</text>
</comment>
<dbReference type="GO" id="GO:0008270">
    <property type="term" value="F:zinc ion binding"/>
    <property type="evidence" value="ECO:0007669"/>
    <property type="project" value="UniProtKB-KW"/>
</dbReference>
<organism evidence="11 12">
    <name type="scientific">Homarus americanus</name>
    <name type="common">American lobster</name>
    <dbReference type="NCBI Taxonomy" id="6706"/>
    <lineage>
        <taxon>Eukaryota</taxon>
        <taxon>Metazoa</taxon>
        <taxon>Ecdysozoa</taxon>
        <taxon>Arthropoda</taxon>
        <taxon>Crustacea</taxon>
        <taxon>Multicrustacea</taxon>
        <taxon>Malacostraca</taxon>
        <taxon>Eumalacostraca</taxon>
        <taxon>Eucarida</taxon>
        <taxon>Decapoda</taxon>
        <taxon>Pleocyemata</taxon>
        <taxon>Astacidea</taxon>
        <taxon>Nephropoidea</taxon>
        <taxon>Nephropidae</taxon>
        <taxon>Homarus</taxon>
    </lineage>
</organism>
<dbReference type="EMBL" id="JAHLQT010021643">
    <property type="protein sequence ID" value="KAG7167368.1"/>
    <property type="molecule type" value="Genomic_DNA"/>
</dbReference>
<gene>
    <name evidence="11" type="primary">Ovol3-L2</name>
    <name evidence="11" type="ORF">Hamer_G012815</name>
</gene>
<evidence type="ECO:0000313" key="12">
    <source>
        <dbReference type="Proteomes" id="UP000747542"/>
    </source>
</evidence>
<keyword evidence="6" id="KW-0539">Nucleus</keyword>
<protein>
    <submittedName>
        <fullName evidence="11">Transcription factor ovo-like protein 3-like 2</fullName>
    </submittedName>
</protein>
<comment type="subcellular location">
    <subcellularLocation>
        <location evidence="1">Nucleus</location>
    </subcellularLocation>
</comment>
<evidence type="ECO:0000256" key="4">
    <source>
        <dbReference type="ARBA" id="ARBA00022771"/>
    </source>
</evidence>
<dbReference type="Proteomes" id="UP000747542">
    <property type="component" value="Unassembled WGS sequence"/>
</dbReference>
<dbReference type="InterPro" id="IPR036236">
    <property type="entry name" value="Znf_C2H2_sf"/>
</dbReference>
<dbReference type="GO" id="GO:0010468">
    <property type="term" value="P:regulation of gene expression"/>
    <property type="evidence" value="ECO:0007669"/>
    <property type="project" value="TreeGrafter"/>
</dbReference>
<evidence type="ECO:0000256" key="3">
    <source>
        <dbReference type="ARBA" id="ARBA00022737"/>
    </source>
</evidence>
<dbReference type="SMART" id="SM00355">
    <property type="entry name" value="ZnF_C2H2"/>
    <property type="match status" value="4"/>
</dbReference>
<feature type="domain" description="C2H2-type" evidence="10">
    <location>
        <begin position="100"/>
        <end position="128"/>
    </location>
</feature>
<evidence type="ECO:0000256" key="7">
    <source>
        <dbReference type="PROSITE-ProRule" id="PRU00042"/>
    </source>
</evidence>
<accession>A0A8J5K671</accession>
<evidence type="ECO:0000256" key="2">
    <source>
        <dbReference type="ARBA" id="ARBA00022723"/>
    </source>
</evidence>
<proteinExistence type="predicted"/>
<dbReference type="PROSITE" id="PS00028">
    <property type="entry name" value="ZINC_FINGER_C2H2_1"/>
    <property type="match status" value="2"/>
</dbReference>
<feature type="domain" description="C2H2-type" evidence="10">
    <location>
        <begin position="383"/>
        <end position="411"/>
    </location>
</feature>
<dbReference type="PROSITE" id="PS50157">
    <property type="entry name" value="ZINC_FINGER_C2H2_2"/>
    <property type="match status" value="4"/>
</dbReference>